<dbReference type="AlphaFoldDB" id="A0A0D3IVX2"/>
<dbReference type="RefSeq" id="XP_005767836.1">
    <property type="nucleotide sequence ID" value="XM_005767779.1"/>
</dbReference>
<evidence type="ECO:0000313" key="2">
    <source>
        <dbReference type="EnsemblProtists" id="EOD15407"/>
    </source>
</evidence>
<feature type="region of interest" description="Disordered" evidence="1">
    <location>
        <begin position="241"/>
        <end position="272"/>
    </location>
</feature>
<sequence length="579" mass="60783">MPRRATLLGAARVAVAATLFVAALYSITSGRPSPHLVATASTSVWHALGDSLAFVHVLCSRFSIGQGRQSALVAARLALFVSICAPSIRAQTDGRFVWLLYVDESLLPADRTALEEAVRGIAGAHIVALPKDGEHAAAYEAPCLRQISLAGLPTDPPSALSGAHRRLPGADRRERGGQREFERASPTARRRRVYLTSRLDADDALDSSFFAAVHGRGSRRVALLDSGERWSGPVRARTVTSDGLKGVRSARETAVGGGGEGKRAGAPARDADDGTVPWAARYGISPAELRRANEELTRLEARVAEERVSPDGNDCVADFSCALHLGKKAPARLARLTKLAKGKLKKGRSAESARRCCAGRSGGRVLAEPGVADEEAQWGPRVAIKLLVAGWVGLKLGEYFLSKDALMVSSTVVLLKSEHAANRASGLYRMERWHRSSGAREAAVELGCIEHMLRGALATAAADPASSNVALGLLVELAGSVDAAPEQIVRLGGVTAAQQVCGAMPAGGEATSRCRELAEQLERALSGTPCVPTPPPLPPPEHRRAGPAYALPRFGEVGESTVGSGSGALVVSARAVTIV</sequence>
<reference evidence="2" key="2">
    <citation type="submission" date="2024-10" db="UniProtKB">
        <authorList>
            <consortium name="EnsemblProtists"/>
        </authorList>
    </citation>
    <scope>IDENTIFICATION</scope>
</reference>
<feature type="region of interest" description="Disordered" evidence="1">
    <location>
        <begin position="155"/>
        <end position="187"/>
    </location>
</feature>
<evidence type="ECO:0000256" key="1">
    <source>
        <dbReference type="SAM" id="MobiDB-lite"/>
    </source>
</evidence>
<proteinExistence type="predicted"/>
<dbReference type="Proteomes" id="UP000013827">
    <property type="component" value="Unassembled WGS sequence"/>
</dbReference>
<dbReference type="PaxDb" id="2903-EOD15407"/>
<protein>
    <submittedName>
        <fullName evidence="2">Uncharacterized protein</fullName>
    </submittedName>
</protein>
<name>A0A0D3IVX2_EMIH1</name>
<feature type="compositionally biased region" description="Basic and acidic residues" evidence="1">
    <location>
        <begin position="168"/>
        <end position="183"/>
    </location>
</feature>
<dbReference type="EnsemblProtists" id="EOD15407">
    <property type="protein sequence ID" value="EOD15407"/>
    <property type="gene ID" value="EMIHUDRAFT_211608"/>
</dbReference>
<dbReference type="eggNOG" id="ENOG502SDYV">
    <property type="taxonomic scope" value="Eukaryota"/>
</dbReference>
<reference evidence="3" key="1">
    <citation type="journal article" date="2013" name="Nature">
        <title>Pan genome of the phytoplankton Emiliania underpins its global distribution.</title>
        <authorList>
            <person name="Read B.A."/>
            <person name="Kegel J."/>
            <person name="Klute M.J."/>
            <person name="Kuo A."/>
            <person name="Lefebvre S.C."/>
            <person name="Maumus F."/>
            <person name="Mayer C."/>
            <person name="Miller J."/>
            <person name="Monier A."/>
            <person name="Salamov A."/>
            <person name="Young J."/>
            <person name="Aguilar M."/>
            <person name="Claverie J.M."/>
            <person name="Frickenhaus S."/>
            <person name="Gonzalez K."/>
            <person name="Herman E.K."/>
            <person name="Lin Y.C."/>
            <person name="Napier J."/>
            <person name="Ogata H."/>
            <person name="Sarno A.F."/>
            <person name="Shmutz J."/>
            <person name="Schroeder D."/>
            <person name="de Vargas C."/>
            <person name="Verret F."/>
            <person name="von Dassow P."/>
            <person name="Valentin K."/>
            <person name="Van de Peer Y."/>
            <person name="Wheeler G."/>
            <person name="Dacks J.B."/>
            <person name="Delwiche C.F."/>
            <person name="Dyhrman S.T."/>
            <person name="Glockner G."/>
            <person name="John U."/>
            <person name="Richards T."/>
            <person name="Worden A.Z."/>
            <person name="Zhang X."/>
            <person name="Grigoriev I.V."/>
            <person name="Allen A.E."/>
            <person name="Bidle K."/>
            <person name="Borodovsky M."/>
            <person name="Bowler C."/>
            <person name="Brownlee C."/>
            <person name="Cock J.M."/>
            <person name="Elias M."/>
            <person name="Gladyshev V.N."/>
            <person name="Groth M."/>
            <person name="Guda C."/>
            <person name="Hadaegh A."/>
            <person name="Iglesias-Rodriguez M.D."/>
            <person name="Jenkins J."/>
            <person name="Jones B.M."/>
            <person name="Lawson T."/>
            <person name="Leese F."/>
            <person name="Lindquist E."/>
            <person name="Lobanov A."/>
            <person name="Lomsadze A."/>
            <person name="Malik S.B."/>
            <person name="Marsh M.E."/>
            <person name="Mackinder L."/>
            <person name="Mock T."/>
            <person name="Mueller-Roeber B."/>
            <person name="Pagarete A."/>
            <person name="Parker M."/>
            <person name="Probert I."/>
            <person name="Quesneville H."/>
            <person name="Raines C."/>
            <person name="Rensing S.A."/>
            <person name="Riano-Pachon D.M."/>
            <person name="Richier S."/>
            <person name="Rokitta S."/>
            <person name="Shiraiwa Y."/>
            <person name="Soanes D.M."/>
            <person name="van der Giezen M."/>
            <person name="Wahlund T.M."/>
            <person name="Williams B."/>
            <person name="Wilson W."/>
            <person name="Wolfe G."/>
            <person name="Wurch L.L."/>
        </authorList>
    </citation>
    <scope>NUCLEOTIDE SEQUENCE</scope>
</reference>
<accession>A0A0D3IVX2</accession>
<organism evidence="2 3">
    <name type="scientific">Emiliania huxleyi (strain CCMP1516)</name>
    <dbReference type="NCBI Taxonomy" id="280463"/>
    <lineage>
        <taxon>Eukaryota</taxon>
        <taxon>Haptista</taxon>
        <taxon>Haptophyta</taxon>
        <taxon>Prymnesiophyceae</taxon>
        <taxon>Isochrysidales</taxon>
        <taxon>Noelaerhabdaceae</taxon>
        <taxon>Emiliania</taxon>
    </lineage>
</organism>
<dbReference type="HOGENOM" id="CLU_471297_0_0_1"/>
<keyword evidence="3" id="KW-1185">Reference proteome</keyword>
<dbReference type="Pfam" id="PF11316">
    <property type="entry name" value="Rhamno_transf"/>
    <property type="match status" value="1"/>
</dbReference>
<dbReference type="InterPro" id="IPR021466">
    <property type="entry name" value="Put_rhamnosyl_transferase"/>
</dbReference>
<evidence type="ECO:0000313" key="3">
    <source>
        <dbReference type="Proteomes" id="UP000013827"/>
    </source>
</evidence>
<dbReference type="GeneID" id="17261557"/>
<dbReference type="KEGG" id="ehx:EMIHUDRAFT_211608"/>